<name>D2V401_NAEGR</name>
<gene>
    <name evidence="1" type="ORF">NAEGRDRAFT_46516</name>
</gene>
<proteinExistence type="predicted"/>
<dbReference type="InParanoid" id="D2V401"/>
<evidence type="ECO:0000313" key="2">
    <source>
        <dbReference type="Proteomes" id="UP000006671"/>
    </source>
</evidence>
<evidence type="ECO:0000313" key="1">
    <source>
        <dbReference type="EMBL" id="EFC48438.1"/>
    </source>
</evidence>
<dbReference type="Proteomes" id="UP000006671">
    <property type="component" value="Unassembled WGS sequence"/>
</dbReference>
<sequence>MMNKSNSNLRIEVQFFDISYEEITNKLKQGSIDVKLFLDNDGNVSGVVDKGNMYSLFVKNEPFQITSSPILINKAHVKPCIPKIIEQDKQLSELFKKKSLVELKKELRNRFPNNVLPGAKFPYSLEELFFNQIDKYYDWKDGDWKKSEYRNIPFFVGNSGKYKECTISDDTIIDEKPYPTWPSQVLAEIVSSNFFKKHSVGIYKPNSIYFIVSKRLPILYVGKSGQGVKDRFCTSFYCHIRKMEWNKLNYHCGVSSDFVFGMMEPKEICVVAFDAESIFNYVKSEYDDDGHILAKQVNRIVE</sequence>
<dbReference type="KEGG" id="ngr:NAEGRDRAFT_46516"/>
<dbReference type="AlphaFoldDB" id="D2V401"/>
<organism evidence="2">
    <name type="scientific">Naegleria gruberi</name>
    <name type="common">Amoeba</name>
    <dbReference type="NCBI Taxonomy" id="5762"/>
    <lineage>
        <taxon>Eukaryota</taxon>
        <taxon>Discoba</taxon>
        <taxon>Heterolobosea</taxon>
        <taxon>Tetramitia</taxon>
        <taxon>Eutetramitia</taxon>
        <taxon>Vahlkampfiidae</taxon>
        <taxon>Naegleria</taxon>
    </lineage>
</organism>
<dbReference type="GeneID" id="8849870"/>
<dbReference type="RefSeq" id="XP_002681182.1">
    <property type="nucleotide sequence ID" value="XM_002681136.1"/>
</dbReference>
<dbReference type="EMBL" id="GG738851">
    <property type="protein sequence ID" value="EFC48438.1"/>
    <property type="molecule type" value="Genomic_DNA"/>
</dbReference>
<accession>D2V401</accession>
<dbReference type="VEuPathDB" id="AmoebaDB:NAEGRDRAFT_46516"/>
<reference evidence="1 2" key="1">
    <citation type="journal article" date="2010" name="Cell">
        <title>The genome of Naegleria gruberi illuminates early eukaryotic versatility.</title>
        <authorList>
            <person name="Fritz-Laylin L.K."/>
            <person name="Prochnik S.E."/>
            <person name="Ginger M.L."/>
            <person name="Dacks J.B."/>
            <person name="Carpenter M.L."/>
            <person name="Field M.C."/>
            <person name="Kuo A."/>
            <person name="Paredez A."/>
            <person name="Chapman J."/>
            <person name="Pham J."/>
            <person name="Shu S."/>
            <person name="Neupane R."/>
            <person name="Cipriano M."/>
            <person name="Mancuso J."/>
            <person name="Tu H."/>
            <person name="Salamov A."/>
            <person name="Lindquist E."/>
            <person name="Shapiro H."/>
            <person name="Lucas S."/>
            <person name="Grigoriev I.V."/>
            <person name="Cande W.Z."/>
            <person name="Fulton C."/>
            <person name="Rokhsar D.S."/>
            <person name="Dawson S.C."/>
        </authorList>
    </citation>
    <scope>NUCLEOTIDE SEQUENCE [LARGE SCALE GENOMIC DNA]</scope>
    <source>
        <strain evidence="1 2">NEG-M</strain>
    </source>
</reference>
<keyword evidence="2" id="KW-1185">Reference proteome</keyword>
<protein>
    <submittedName>
        <fullName evidence="1">Predicted protein</fullName>
    </submittedName>
</protein>